<dbReference type="RefSeq" id="WP_398349689.1">
    <property type="nucleotide sequence ID" value="NZ_JBIQWK010000001.1"/>
</dbReference>
<name>A0ABW7RST2_STRTE</name>
<protein>
    <recommendedName>
        <fullName evidence="3">ATP-binding protein</fullName>
    </recommendedName>
</protein>
<comment type="caution">
    <text evidence="1">The sequence shown here is derived from an EMBL/GenBank/DDBJ whole genome shotgun (WGS) entry which is preliminary data.</text>
</comment>
<gene>
    <name evidence="1" type="ORF">ACH3YB_00295</name>
</gene>
<organism evidence="1 2">
    <name type="scientific">Streptomyces tendae</name>
    <dbReference type="NCBI Taxonomy" id="1932"/>
    <lineage>
        <taxon>Bacteria</taxon>
        <taxon>Bacillati</taxon>
        <taxon>Actinomycetota</taxon>
        <taxon>Actinomycetes</taxon>
        <taxon>Kitasatosporales</taxon>
        <taxon>Streptomycetaceae</taxon>
        <taxon>Streptomyces</taxon>
    </lineage>
</organism>
<proteinExistence type="predicted"/>
<reference evidence="1 2" key="1">
    <citation type="submission" date="2024-10" db="EMBL/GenBank/DDBJ databases">
        <authorList>
            <person name="Wannawong T."/>
            <person name="Kuncharoen N."/>
            <person name="Mhuantong W."/>
        </authorList>
    </citation>
    <scope>NUCLEOTIDE SEQUENCE [LARGE SCALE GENOMIC DNA]</scope>
    <source>
        <strain evidence="1 2">CALK1-4</strain>
    </source>
</reference>
<dbReference type="Proteomes" id="UP001610810">
    <property type="component" value="Unassembled WGS sequence"/>
</dbReference>
<dbReference type="Gene3D" id="3.30.565.10">
    <property type="entry name" value="Histidine kinase-like ATPase, C-terminal domain"/>
    <property type="match status" value="1"/>
</dbReference>
<dbReference type="InterPro" id="IPR036890">
    <property type="entry name" value="HATPase_C_sf"/>
</dbReference>
<keyword evidence="2" id="KW-1185">Reference proteome</keyword>
<accession>A0ABW7RST2</accession>
<evidence type="ECO:0008006" key="3">
    <source>
        <dbReference type="Google" id="ProtNLM"/>
    </source>
</evidence>
<evidence type="ECO:0000313" key="2">
    <source>
        <dbReference type="Proteomes" id="UP001610810"/>
    </source>
</evidence>
<evidence type="ECO:0000313" key="1">
    <source>
        <dbReference type="EMBL" id="MFI0570077.1"/>
    </source>
</evidence>
<dbReference type="SUPFAM" id="SSF55874">
    <property type="entry name" value="ATPase domain of HSP90 chaperone/DNA topoisomerase II/histidine kinase"/>
    <property type="match status" value="1"/>
</dbReference>
<dbReference type="EMBL" id="JBIQWK010000001">
    <property type="protein sequence ID" value="MFI0570077.1"/>
    <property type="molecule type" value="Genomic_DNA"/>
</dbReference>
<sequence length="127" mass="13807">MPPQVEVALYFAVNWVLTHAVKHGRAGSVSVVLTRTGGTVRAEITDDGRGGAAVVAHRPDVSVVNVRLPPDLHRRGHQGRVARIDDFWGRAQARREHFLKLGLPPGESGHRRVLAVLTYLGAPQRGS</sequence>